<dbReference type="GO" id="GO:0005634">
    <property type="term" value="C:nucleus"/>
    <property type="evidence" value="ECO:0007669"/>
    <property type="project" value="TreeGrafter"/>
</dbReference>
<evidence type="ECO:0000256" key="1">
    <source>
        <dbReference type="ARBA" id="ARBA00023054"/>
    </source>
</evidence>
<sequence>MQDPSKAFEISSTSVLDLKAELFKQKEEFEKQKVIANNQPVSAALRKAAKKPGIWERRNKGVLERSHRDELEKIDAPTLEASRSAMERKAKLYDHLSKTGITDDVLAEEVLVDFDRKAWEQPSEDELTKDKSKSEDPWVEYVDEFGRTRVARKSQVPKIESPVIGPTIPDGDSELSSEEMLLEQVRQRWEEAARTELDTGVGPIHYDETKEIRTKGVGFYRFSKDEGERQEQMRALKQLRLETELKRATRQTIKEKRKAQLNARMEMIRSKRQKRSCKTELTSIQPIENISHISDITKTVNTFYSPKQLDSTNDEIASRIVQLSNPEQAVNDLLSDIRRQVETKKKTESRT</sequence>
<name>A0A397TKJ4_9GLOM</name>
<reference evidence="4 5" key="1">
    <citation type="submission" date="2018-06" db="EMBL/GenBank/DDBJ databases">
        <title>Comparative genomics reveals the genomic features of Rhizophagus irregularis, R. cerebriforme, R. diaphanum and Gigaspora rosea, and their symbiotic lifestyle signature.</title>
        <authorList>
            <person name="Morin E."/>
            <person name="San Clemente H."/>
            <person name="Chen E.C.H."/>
            <person name="De La Providencia I."/>
            <person name="Hainaut M."/>
            <person name="Kuo A."/>
            <person name="Kohler A."/>
            <person name="Murat C."/>
            <person name="Tang N."/>
            <person name="Roy S."/>
            <person name="Loubradou J."/>
            <person name="Henrissat B."/>
            <person name="Grigoriev I.V."/>
            <person name="Corradi N."/>
            <person name="Roux C."/>
            <person name="Martin F.M."/>
        </authorList>
    </citation>
    <scope>NUCLEOTIDE SEQUENCE [LARGE SCALE GENOMIC DNA]</scope>
    <source>
        <strain evidence="4 5">DAOM 227022</strain>
    </source>
</reference>
<keyword evidence="1" id="KW-0175">Coiled coil</keyword>
<dbReference type="AlphaFoldDB" id="A0A397TKJ4"/>
<accession>A0A397TKJ4</accession>
<keyword evidence="5" id="KW-1185">Reference proteome</keyword>
<organism evidence="4 5">
    <name type="scientific">Glomus cerebriforme</name>
    <dbReference type="NCBI Taxonomy" id="658196"/>
    <lineage>
        <taxon>Eukaryota</taxon>
        <taxon>Fungi</taxon>
        <taxon>Fungi incertae sedis</taxon>
        <taxon>Mucoromycota</taxon>
        <taxon>Glomeromycotina</taxon>
        <taxon>Glomeromycetes</taxon>
        <taxon>Glomerales</taxon>
        <taxon>Glomeraceae</taxon>
        <taxon>Glomus</taxon>
    </lineage>
</organism>
<proteinExistence type="predicted"/>
<evidence type="ECO:0000313" key="4">
    <source>
        <dbReference type="EMBL" id="RIA98753.1"/>
    </source>
</evidence>
<dbReference type="EMBL" id="QKYT01000012">
    <property type="protein sequence ID" value="RIA98753.1"/>
    <property type="molecule type" value="Genomic_DNA"/>
</dbReference>
<gene>
    <name evidence="4" type="ORF">C1645_812442</name>
</gene>
<evidence type="ECO:0000259" key="3">
    <source>
        <dbReference type="Pfam" id="PF25449"/>
    </source>
</evidence>
<dbReference type="STRING" id="658196.A0A397TKJ4"/>
<evidence type="ECO:0000313" key="5">
    <source>
        <dbReference type="Proteomes" id="UP000265703"/>
    </source>
</evidence>
<dbReference type="InterPro" id="IPR025066">
    <property type="entry name" value="CCDC174-like"/>
</dbReference>
<feature type="region of interest" description="Disordered" evidence="2">
    <location>
        <begin position="155"/>
        <end position="175"/>
    </location>
</feature>
<dbReference type="PANTHER" id="PTHR15885:SF1">
    <property type="entry name" value="COILED-COIL DOMAIN-CONTAINING PROTEIN 174"/>
    <property type="match status" value="1"/>
</dbReference>
<comment type="caution">
    <text evidence="4">The sequence shown here is derived from an EMBL/GenBank/DDBJ whole genome shotgun (WGS) entry which is preliminary data.</text>
</comment>
<dbReference type="InterPro" id="IPR057464">
    <property type="entry name" value="CCDC174_GRSR"/>
</dbReference>
<protein>
    <recommendedName>
        <fullName evidence="3">CCDC174 alpha/beta GRSR domain-containing protein</fullName>
    </recommendedName>
</protein>
<dbReference type="OrthoDB" id="333551at2759"/>
<feature type="domain" description="CCDC174 alpha/beta GRSR" evidence="3">
    <location>
        <begin position="138"/>
        <end position="161"/>
    </location>
</feature>
<dbReference type="Pfam" id="PF25449">
    <property type="entry name" value="CCDC174_GRSR"/>
    <property type="match status" value="1"/>
</dbReference>
<dbReference type="Pfam" id="PF13300">
    <property type="entry name" value="DUF4078"/>
    <property type="match status" value="1"/>
</dbReference>
<dbReference type="PANTHER" id="PTHR15885">
    <property type="entry name" value="COILED-COIL DOMAIN-CONTAINING PROTEIN 174"/>
    <property type="match status" value="1"/>
</dbReference>
<evidence type="ECO:0000256" key="2">
    <source>
        <dbReference type="SAM" id="MobiDB-lite"/>
    </source>
</evidence>
<dbReference type="Proteomes" id="UP000265703">
    <property type="component" value="Unassembled WGS sequence"/>
</dbReference>